<keyword evidence="3" id="KW-1185">Reference proteome</keyword>
<dbReference type="InterPro" id="IPR043129">
    <property type="entry name" value="ATPase_NBD"/>
</dbReference>
<dbReference type="GO" id="GO:0009276">
    <property type="term" value="C:Gram-negative-bacterium-type cell wall"/>
    <property type="evidence" value="ECO:0007669"/>
    <property type="project" value="InterPro"/>
</dbReference>
<dbReference type="GO" id="GO:0015628">
    <property type="term" value="P:protein secretion by the type II secretion system"/>
    <property type="evidence" value="ECO:0007669"/>
    <property type="project" value="InterPro"/>
</dbReference>
<dbReference type="Gene3D" id="3.30.420.380">
    <property type="match status" value="1"/>
</dbReference>
<sequence length="385" mass="41224">MTVLRLMLRPSWPDSEPGLAWALIAASGECLGTGDDSPAHWPASNSTELILPASLTLFTRVKLPQASRERQLAAAGFALEEQLASDPAANLYALGGMEEGLSAVAVVEAFVLRRAVAMLKQLGRAPDRIIPEEMCLPEPLPGQWLLANCASGRIVRRSHTQACVLPQGVVGDALAARLLGEGAPEVQHLCGDVEALPGVALVREAAAGWQQGRMASPYDFAMGELASNRLWRAWAPALKTSGIILAVLFAGQLALLLGEAGWLAWRKHSLTSEIRSLTQPLLGAQALPGATALPLMRVVDNLRAERGQAVRDDALYLMARLGEVAGNTLNLSALETEGGRVQLRAPALPDEAFERYRQQLAGSGVLLNVRRSEGGVREWILTREP</sequence>
<dbReference type="NCBIfam" id="TIGR01709">
    <property type="entry name" value="typeII_sec_gspL"/>
    <property type="match status" value="1"/>
</dbReference>
<dbReference type="Pfam" id="PF05134">
    <property type="entry name" value="T2SSL"/>
    <property type="match status" value="1"/>
</dbReference>
<dbReference type="InterPro" id="IPR007812">
    <property type="entry name" value="T2SS_protein-GspL"/>
</dbReference>
<dbReference type="AlphaFoldDB" id="A0A845BMT7"/>
<name>A0A845BMT7_9NEIS</name>
<feature type="domain" description="GspL cytoplasmic actin-ATPase-like" evidence="1">
    <location>
        <begin position="42"/>
        <end position="176"/>
    </location>
</feature>
<organism evidence="2 3">
    <name type="scientific">Craterilacuibacter sinensis</name>
    <dbReference type="NCBI Taxonomy" id="2686017"/>
    <lineage>
        <taxon>Bacteria</taxon>
        <taxon>Pseudomonadati</taxon>
        <taxon>Pseudomonadota</taxon>
        <taxon>Betaproteobacteria</taxon>
        <taxon>Neisseriales</taxon>
        <taxon>Neisseriaceae</taxon>
        <taxon>Craterilacuibacter</taxon>
    </lineage>
</organism>
<evidence type="ECO:0000259" key="1">
    <source>
        <dbReference type="Pfam" id="PF05134"/>
    </source>
</evidence>
<comment type="caution">
    <text evidence="2">The sequence shown here is derived from an EMBL/GenBank/DDBJ whole genome shotgun (WGS) entry which is preliminary data.</text>
</comment>
<dbReference type="EMBL" id="WSSB01000010">
    <property type="protein sequence ID" value="MXR37579.1"/>
    <property type="molecule type" value="Genomic_DNA"/>
</dbReference>
<accession>A0A845BMT7</accession>
<dbReference type="InterPro" id="IPR024230">
    <property type="entry name" value="GspL_cyto_dom"/>
</dbReference>
<dbReference type="Proteomes" id="UP000467214">
    <property type="component" value="Unassembled WGS sequence"/>
</dbReference>
<protein>
    <recommendedName>
        <fullName evidence="1">GspL cytoplasmic actin-ATPase-like domain-containing protein</fullName>
    </recommendedName>
</protein>
<dbReference type="SUPFAM" id="SSF53067">
    <property type="entry name" value="Actin-like ATPase domain"/>
    <property type="match status" value="1"/>
</dbReference>
<dbReference type="RefSeq" id="WP_160797262.1">
    <property type="nucleotide sequence ID" value="NZ_WSSB01000010.1"/>
</dbReference>
<evidence type="ECO:0000313" key="2">
    <source>
        <dbReference type="EMBL" id="MXR37579.1"/>
    </source>
</evidence>
<reference evidence="2 3" key="1">
    <citation type="submission" date="2019-12" db="EMBL/GenBank/DDBJ databases">
        <title>Neisseriaceae gen. nov. sp. Genome sequencing and assembly.</title>
        <authorList>
            <person name="Liu Z."/>
            <person name="Li A."/>
        </authorList>
    </citation>
    <scope>NUCLEOTIDE SEQUENCE [LARGE SCALE GENOMIC DNA]</scope>
    <source>
        <strain evidence="2 3">B2N2-7</strain>
    </source>
</reference>
<gene>
    <name evidence="2" type="ORF">GQF02_11380</name>
</gene>
<proteinExistence type="predicted"/>
<dbReference type="GO" id="GO:0015627">
    <property type="term" value="C:type II protein secretion system complex"/>
    <property type="evidence" value="ECO:0007669"/>
    <property type="project" value="InterPro"/>
</dbReference>
<evidence type="ECO:0000313" key="3">
    <source>
        <dbReference type="Proteomes" id="UP000467214"/>
    </source>
</evidence>